<dbReference type="SMART" id="SM00825">
    <property type="entry name" value="PKS_KS"/>
    <property type="match status" value="2"/>
</dbReference>
<comment type="subcellular location">
    <subcellularLocation>
        <location evidence="3">Cytoplasm</location>
    </subcellularLocation>
</comment>
<evidence type="ECO:0000256" key="4">
    <source>
        <dbReference type="ARBA" id="ARBA00004789"/>
    </source>
</evidence>
<dbReference type="InterPro" id="IPR049490">
    <property type="entry name" value="C883_1060-like_KR_N"/>
</dbReference>
<dbReference type="InterPro" id="IPR057326">
    <property type="entry name" value="KR_dom"/>
</dbReference>
<comment type="cofactor">
    <cofactor evidence="1">
        <name>pantetheine 4'-phosphate</name>
        <dbReference type="ChEBI" id="CHEBI:47942"/>
    </cofactor>
</comment>
<evidence type="ECO:0000256" key="6">
    <source>
        <dbReference type="ARBA" id="ARBA00022490"/>
    </source>
</evidence>
<evidence type="ECO:0000259" key="14">
    <source>
        <dbReference type="PROSITE" id="PS50075"/>
    </source>
</evidence>
<comment type="pathway">
    <text evidence="4">Antibiotic biosynthesis; bacillaene biosynthesis.</text>
</comment>
<dbReference type="Pfam" id="PF00550">
    <property type="entry name" value="PP-binding"/>
    <property type="match status" value="3"/>
</dbReference>
<dbReference type="InterPro" id="IPR032821">
    <property type="entry name" value="PKS_assoc"/>
</dbReference>
<dbReference type="Gene3D" id="3.40.47.10">
    <property type="match status" value="2"/>
</dbReference>
<dbReference type="CDD" id="cd08953">
    <property type="entry name" value="KR_2_SDR_x"/>
    <property type="match status" value="2"/>
</dbReference>
<evidence type="ECO:0000256" key="13">
    <source>
        <dbReference type="SAM" id="Coils"/>
    </source>
</evidence>
<evidence type="ECO:0000256" key="1">
    <source>
        <dbReference type="ARBA" id="ARBA00001957"/>
    </source>
</evidence>
<dbReference type="PROSITE" id="PS52004">
    <property type="entry name" value="KS3_2"/>
    <property type="match status" value="2"/>
</dbReference>
<reference evidence="16 17" key="1">
    <citation type="journal article" date="2014" name="Syst. Appl. Microbiol.">
        <title>Genomic insights into the taxonomic status of the three subspecies of Bacillus subtilis.</title>
        <authorList>
            <person name="Yi H."/>
            <person name="Chun J."/>
            <person name="Cha C.J."/>
        </authorList>
    </citation>
    <scope>NUCLEOTIDE SEQUENCE [LARGE SCALE GENOMIC DNA]</scope>
    <source>
        <strain evidence="16 17">KCTC 13429</strain>
    </source>
</reference>
<dbReference type="GO" id="GO:0071770">
    <property type="term" value="P:DIM/DIP cell wall layer assembly"/>
    <property type="evidence" value="ECO:0007669"/>
    <property type="project" value="TreeGrafter"/>
</dbReference>
<dbReference type="InterPro" id="IPR013968">
    <property type="entry name" value="PKS_KR"/>
</dbReference>
<evidence type="ECO:0000256" key="5">
    <source>
        <dbReference type="ARBA" id="ARBA00022450"/>
    </source>
</evidence>
<evidence type="ECO:0000259" key="15">
    <source>
        <dbReference type="PROSITE" id="PS52004"/>
    </source>
</evidence>
<dbReference type="InterPro" id="IPR050091">
    <property type="entry name" value="PKS_NRPS_Biosynth_Enz"/>
</dbReference>
<keyword evidence="9" id="KW-0677">Repeat</keyword>
<dbReference type="PANTHER" id="PTHR43775">
    <property type="entry name" value="FATTY ACID SYNTHASE"/>
    <property type="match status" value="1"/>
</dbReference>
<evidence type="ECO:0000256" key="11">
    <source>
        <dbReference type="ARBA" id="ARBA00023268"/>
    </source>
</evidence>
<dbReference type="Pfam" id="PF16197">
    <property type="entry name" value="KAsynt_C_assoc"/>
    <property type="match status" value="1"/>
</dbReference>
<dbReference type="InterPro" id="IPR006162">
    <property type="entry name" value="Ppantetheine_attach_site"/>
</dbReference>
<feature type="domain" description="Ketosynthase family 3 (KS3)" evidence="15">
    <location>
        <begin position="661"/>
        <end position="1083"/>
    </location>
</feature>
<dbReference type="CDD" id="cd00833">
    <property type="entry name" value="PKS"/>
    <property type="match status" value="2"/>
</dbReference>
<dbReference type="PROSITE" id="PS50075">
    <property type="entry name" value="CARRIER"/>
    <property type="match status" value="2"/>
</dbReference>
<dbReference type="Pfam" id="PF02801">
    <property type="entry name" value="Ketoacyl-synt_C"/>
    <property type="match status" value="2"/>
</dbReference>
<dbReference type="Gene3D" id="3.40.50.720">
    <property type="entry name" value="NAD(P)-binding Rossmann-like Domain"/>
    <property type="match status" value="2"/>
</dbReference>
<dbReference type="Proteomes" id="UP000011182">
    <property type="component" value="Unassembled WGS sequence"/>
</dbReference>
<dbReference type="SMART" id="SM00822">
    <property type="entry name" value="PKS_KR"/>
    <property type="match status" value="2"/>
</dbReference>
<keyword evidence="6" id="KW-0963">Cytoplasm</keyword>
<feature type="domain" description="Ketosynthase family 3 (KS3)" evidence="15">
    <location>
        <begin position="2000"/>
        <end position="2417"/>
    </location>
</feature>
<dbReference type="SUPFAM" id="SSF47336">
    <property type="entry name" value="ACP-like"/>
    <property type="match status" value="3"/>
</dbReference>
<dbReference type="PROSITE" id="PS00012">
    <property type="entry name" value="PHOSPHOPANTETHEINE"/>
    <property type="match status" value="1"/>
</dbReference>
<dbReference type="InterPro" id="IPR016039">
    <property type="entry name" value="Thiolase-like"/>
</dbReference>
<dbReference type="Pfam" id="PF00109">
    <property type="entry name" value="ketoacyl-synt"/>
    <property type="match status" value="2"/>
</dbReference>
<dbReference type="GO" id="GO:0004312">
    <property type="term" value="F:fatty acid synthase activity"/>
    <property type="evidence" value="ECO:0007669"/>
    <property type="project" value="TreeGrafter"/>
</dbReference>
<dbReference type="InterPro" id="IPR054514">
    <property type="entry name" value="RhiE-like_linker"/>
</dbReference>
<dbReference type="GO" id="GO:0005737">
    <property type="term" value="C:cytoplasm"/>
    <property type="evidence" value="ECO:0007669"/>
    <property type="project" value="UniProtKB-SubCell"/>
</dbReference>
<dbReference type="InterPro" id="IPR020841">
    <property type="entry name" value="PKS_Beta-ketoAc_synthase_dom"/>
</dbReference>
<dbReference type="Gene3D" id="3.30.70.3290">
    <property type="match status" value="1"/>
</dbReference>
<keyword evidence="13" id="KW-0175">Coiled coil</keyword>
<dbReference type="Pfam" id="PF22336">
    <property type="entry name" value="RhiE-like_linker"/>
    <property type="match status" value="1"/>
</dbReference>
<feature type="domain" description="Carrier" evidence="14">
    <location>
        <begin position="531"/>
        <end position="612"/>
    </location>
</feature>
<dbReference type="RefSeq" id="WP_003238814.1">
    <property type="nucleotide sequence ID" value="NZ_AMXN01000003.1"/>
</dbReference>
<evidence type="ECO:0000256" key="10">
    <source>
        <dbReference type="ARBA" id="ARBA00022857"/>
    </source>
</evidence>
<evidence type="ECO:0000256" key="7">
    <source>
        <dbReference type="ARBA" id="ARBA00022553"/>
    </source>
</evidence>
<protein>
    <submittedName>
        <fullName evidence="16">MlnG</fullName>
    </submittedName>
</protein>
<evidence type="ECO:0000256" key="8">
    <source>
        <dbReference type="ARBA" id="ARBA00022679"/>
    </source>
</evidence>
<dbReference type="SUPFAM" id="SSF53901">
    <property type="entry name" value="Thiolase-like"/>
    <property type="match status" value="2"/>
</dbReference>
<keyword evidence="7" id="KW-0597">Phosphoprotein</keyword>
<evidence type="ECO:0000256" key="2">
    <source>
        <dbReference type="ARBA" id="ARBA00003299"/>
    </source>
</evidence>
<dbReference type="Gene3D" id="1.10.1200.10">
    <property type="entry name" value="ACP-like"/>
    <property type="match status" value="3"/>
</dbReference>
<dbReference type="InterPro" id="IPR036291">
    <property type="entry name" value="NAD(P)-bd_dom_sf"/>
</dbReference>
<dbReference type="GO" id="GO:0006633">
    <property type="term" value="P:fatty acid biosynthetic process"/>
    <property type="evidence" value="ECO:0007669"/>
    <property type="project" value="TreeGrafter"/>
</dbReference>
<evidence type="ECO:0000313" key="17">
    <source>
        <dbReference type="Proteomes" id="UP000011182"/>
    </source>
</evidence>
<dbReference type="InterPro" id="IPR020806">
    <property type="entry name" value="PKS_PP-bd"/>
</dbReference>
<dbReference type="GO" id="GO:0031177">
    <property type="term" value="F:phosphopantetheine binding"/>
    <property type="evidence" value="ECO:0007669"/>
    <property type="project" value="InterPro"/>
</dbReference>
<name>A0A9W5LJ56_9BACI</name>
<dbReference type="PANTHER" id="PTHR43775:SF37">
    <property type="entry name" value="SI:DKEY-61P9.11"/>
    <property type="match status" value="1"/>
</dbReference>
<keyword evidence="5" id="KW-0596">Phosphopantetheine</keyword>
<evidence type="ECO:0000256" key="3">
    <source>
        <dbReference type="ARBA" id="ARBA00004496"/>
    </source>
</evidence>
<sequence length="2464" mass="276293">MRGKREQISEILELIETGNITADEGYARVKSIQDNGELATDNPPLYYKTEWIESNIPNTKNADLPGLVLIFAENDWQIKELSDSLVDCNLLFVCRGEKFSINNRNVLTINPAKKADYIKLFKYIQDQFMLPENILHLWSDSQDNISQEGIEKQLESGIFSLLYITQALIEMKCKNTVKLKHIFQTEHKAQLPLHHALGAFVKTVHQEYPNFHYQIINVNHAQDMGVDNYSEIADIYRKECEGDQTSQFEVRYENGSRFTKRYKSANIDGLSQPLKRKGCYLITGGLGGLGYIIAKYLTEKWKANLILTGRSSLTAEQSRKINDLRSSGSHIEYIQSDISKKDETERVFTFVKDQFGHLNGVFHIAGVLRDSFILRKTKEEIDQVTAAKVYGTVWLANEIKKLNLDLFVLFSSTSSIFGSIGQGDYAFANAFLDQYAAVISAKGYAQKTVSVNWPLWAAGGMNIDYEGIQLMRRELGLEPLDESTGLRALEDSLCQTSEQLIAVKGQKEKIENALNRADTINSLLEQRDEKNERNDELKQEIIHYLKKLLSEELKLSASFIDEKQYLEKYGIDSIMIMRLTKKLEQNIGKLSKTLFFEYHSITELADYFLNHHSERMLKLLNPIAAKPQHELRQKRITSVKTDAPNSIKENVQKKVSRRSISADIAIIGVSGRYPGAESIRDFQNVLLNGRDCISKIPDDRKEMLEGSCYNWGGFLKNVDRFDPLFFRISPKEAAYLDPQERLFLETVWNTIEDAGYTKSDLAQKKVGVFAGVTYGSYQFFGVEESMNGNELAVGSPFSAIANRVSYYFNFTGPSMAVDTMCSSSLNAIHLACESILRGESSIAVAGGVNLTLHPNKYTLLKQSRFFASDGRCRTFGAGGDGYVPGEGVGSVLLKPVADAINDGDHIYAVIKATAVNHGGKTNGFTVPNPNAQSELIGAALKKADIDPRTISYIEAHGTGTSLGDPIEITGLTKAFRQYTDQTQYCSIGSVKSNIGHLEAAAGIAGLTKVLIQMKLKKLFPSIHAETLNPNIDFGASPFYVQRSLQDWEKPNLKESGKEVSVPRRAGISSFGAGGTNVHVILEEYEEANKSAEQFEKEPHVVLLSAKNNERLLEYADKMKEYIKNSLKPTMRSGQPDMVEKVNEILKPFVSKLIHVNPKEIDPIENLAEFGFGPVELSSITGFINETFQIELSMHHLTDFRSIQSITEYLLKEYTGQVSRLFPKEGYGEEQTDEIVLRDLAYTTQVGREAMESRLAIVGSTLKEIQDKLNDVCLEVQRIPGVYLNQHALQQVEQMKALIEGKAGEQFVKSVIEYGEMEKLAQLWAWGADIDWKIVQKYSQQTGKRISIPTYPFAKESYWVPGLIEKNSEVKASAPKIHLQKKWREFNIAKNSEKPVLGLTIALVHHDTELIARSVCSEIEEKNLIIIRHNSSFIRQSDYLYECSFLDEKQAYTAVNEILMSRKQQIENLFDFSDISNLNDSQNLIPYGKIVIIQELIKRSKKESPLSVLQLTNGLQIFKTEKPRMRGAELAGLLKAVSSEYTYVNGKTIDTDSVQNPYELKQMIENEQENHAGEVEVCYRHGIRYIPFFEEDRVQPSESFSFRLDKTIVITGGTGGIGREIIDELVKRGVTKLVLTGTRPLPLRSEWAGLLEDASIDQKIIDNIKLFMNLEERGISYQYYSGSLTDKEKLRSFFLEARKDLGDICGVIHCAGQHSNGNPAFIHKGIEDFKTVYGPKIVGLQNLHQIFEDDPLDFFILFSSIAAQVPQLSKGMSDYASANAYMDYFAAYHFQMGKSYFTSINWPSWKEVGMGRVTSPSYNDLGLGSLSTQEGMATLRNALSKKTAAMMPIVKNSAVFKADTLLKVYKSDLSAVSSSKAEVSDISNNRTDALVGELSGIFAEELSIPVEKLDPFVAFQEYGVDSILLVSIIHRIEAIIQKNLDPTILFEHNTIHKLAEYVKGTGFQLKEQTAQLDSFSVHNVFEKVPESRKHMEKHEKLQTSSAKIAVIGIGCKFPGAANKEEFWRNLKKGRKHIKEVPESRWSIEKYYSPVKKKGKSISKWGGFIDEIGSFDPVFFRMHEETAVQTDPLIRHFLETSVQAVRDAGYEETELSGKKIGVFVGSRMGGYGHKLREENTHNIVGLSQNFIAAHVSHFFNFHGPSIVSDTACSSSLVSIHLACQSLIEGDSEMAIAGGADLLLDEVPYLMLSEGGALSPDGQCFTFDERANGFVPGEGFGAVLLKPLEKAKSDGDQIYGIIDASAINNDGATMGITTPNPKLQEQVIQDAFEKAKIEPDSVSYIETHGTGTMIGDPIELQALTKVFQKNTRRTQYCGVGSVKTNVGHLLSAAGAASFIKVILSLWHKKIPPTLNCETPNPRFEFGQSPFYPNTRLKEWKEEKRRAGISAFGFGGTNAHILVSGYDELHNIVRKPLTPAVFNKREFWPKAYSHKQKKHYKKQFLEIIDETE</sequence>
<dbReference type="Pfam" id="PF21394">
    <property type="entry name" value="Beta-ketacyl_N"/>
    <property type="match status" value="1"/>
</dbReference>
<comment type="function">
    <text evidence="2">Involved in some intermediate steps for the synthesis of the antibiotic polyketide bacillaene which is involved in secondary metabolism.</text>
</comment>
<evidence type="ECO:0000256" key="9">
    <source>
        <dbReference type="ARBA" id="ARBA00022737"/>
    </source>
</evidence>
<dbReference type="FunFam" id="3.40.47.10:FF:000019">
    <property type="entry name" value="Polyketide synthase type I"/>
    <property type="match status" value="1"/>
</dbReference>
<dbReference type="InterPro" id="IPR014030">
    <property type="entry name" value="Ketoacyl_synth_N"/>
</dbReference>
<organism evidence="16 17">
    <name type="scientific">Bacillus inaquosorum KCTC 13429</name>
    <dbReference type="NCBI Taxonomy" id="1236548"/>
    <lineage>
        <taxon>Bacteria</taxon>
        <taxon>Bacillati</taxon>
        <taxon>Bacillota</taxon>
        <taxon>Bacilli</taxon>
        <taxon>Bacillales</taxon>
        <taxon>Bacillaceae</taxon>
        <taxon>Bacillus</taxon>
    </lineage>
</organism>
<dbReference type="SUPFAM" id="SSF51735">
    <property type="entry name" value="NAD(P)-binding Rossmann-fold domains"/>
    <property type="match status" value="2"/>
</dbReference>
<dbReference type="SMART" id="SM01294">
    <property type="entry name" value="PKS_PP_betabranch"/>
    <property type="match status" value="1"/>
</dbReference>
<dbReference type="InterPro" id="IPR014031">
    <property type="entry name" value="Ketoacyl_synth_C"/>
</dbReference>
<dbReference type="InterPro" id="IPR036736">
    <property type="entry name" value="ACP-like_sf"/>
</dbReference>
<evidence type="ECO:0000313" key="16">
    <source>
        <dbReference type="EMBL" id="ELS61765.1"/>
    </source>
</evidence>
<keyword evidence="12" id="KW-0012">Acyltransferase</keyword>
<dbReference type="FunFam" id="1.10.1200.10:FF:000019">
    <property type="entry name" value="Phenolpthiocerol synthesis type-I polyketide synthase PPSA"/>
    <property type="match status" value="1"/>
</dbReference>
<accession>A0A9W5LJ56</accession>
<feature type="coiled-coil region" evidence="13">
    <location>
        <begin position="507"/>
        <end position="547"/>
    </location>
</feature>
<feature type="domain" description="Carrier" evidence="14">
    <location>
        <begin position="1880"/>
        <end position="1961"/>
    </location>
</feature>
<dbReference type="GO" id="GO:0005886">
    <property type="term" value="C:plasma membrane"/>
    <property type="evidence" value="ECO:0007669"/>
    <property type="project" value="TreeGrafter"/>
</dbReference>
<evidence type="ECO:0000256" key="12">
    <source>
        <dbReference type="ARBA" id="ARBA00023315"/>
    </source>
</evidence>
<dbReference type="EMBL" id="AMXN01000003">
    <property type="protein sequence ID" value="ELS61765.1"/>
    <property type="molecule type" value="Genomic_DNA"/>
</dbReference>
<keyword evidence="8" id="KW-0808">Transferase</keyword>
<keyword evidence="10" id="KW-0521">NADP</keyword>
<comment type="caution">
    <text evidence="16">The sequence shown here is derived from an EMBL/GenBank/DDBJ whole genome shotgun (WGS) entry which is preliminary data.</text>
</comment>
<dbReference type="InterPro" id="IPR009081">
    <property type="entry name" value="PP-bd_ACP"/>
</dbReference>
<proteinExistence type="predicted"/>
<gene>
    <name evidence="16" type="ORF">BSI_21380</name>
</gene>
<dbReference type="Pfam" id="PF08659">
    <property type="entry name" value="KR"/>
    <property type="match status" value="2"/>
</dbReference>
<dbReference type="SMART" id="SM00823">
    <property type="entry name" value="PKS_PP"/>
    <property type="match status" value="2"/>
</dbReference>
<keyword evidence="17" id="KW-1185">Reference proteome</keyword>
<keyword evidence="11" id="KW-0511">Multifunctional enzyme</keyword>